<dbReference type="Proteomes" id="UP001254075">
    <property type="component" value="Unassembled WGS sequence"/>
</dbReference>
<sequence length="289" mass="33155">MRLDYRDKKQFLAAIRKLAKSNKVTPQIMLQEVVLDELLDKIAHSRFRDNLVLKGGFLIASLLGTDTRSTRDIDTSIKGLPVEKTEILNVFQEICQIELPNDDIRLQITSIKDIRETAEYSGYRLHIRAKIFTSLVDVKIDVTTGDVITERAVNYGHKLLLENRTIEIMAYNVETIIAEKLQTIVNLGTLNTRLKDYYDLYMFANKQPSSVDFELLRKAIIATAENRNDTKYLGHYAEHIKALIDDVLATHWLKYQSENSYAVNITFKDTCTAALKLVKESQIDLLQKD</sequence>
<reference evidence="1" key="1">
    <citation type="submission" date="2023-08" db="EMBL/GenBank/DDBJ databases">
        <authorList>
            <person name="Page C.A."/>
            <person name="Perez-Diaz I.M."/>
        </authorList>
    </citation>
    <scope>NUCLEOTIDE SEQUENCE</scope>
    <source>
        <strain evidence="1">3.8.38</strain>
    </source>
</reference>
<dbReference type="GO" id="GO:0016740">
    <property type="term" value="F:transferase activity"/>
    <property type="evidence" value="ECO:0007669"/>
    <property type="project" value="UniProtKB-KW"/>
</dbReference>
<dbReference type="Pfam" id="PF08843">
    <property type="entry name" value="AbiEii"/>
    <property type="match status" value="1"/>
</dbReference>
<comment type="caution">
    <text evidence="1">The sequence shown here is derived from an EMBL/GenBank/DDBJ whole genome shotgun (WGS) entry which is preliminary data.</text>
</comment>
<proteinExistence type="predicted"/>
<name>A0AAW8W2R5_9LACO</name>
<dbReference type="AlphaFoldDB" id="A0AAW8W2R5"/>
<dbReference type="InterPro" id="IPR014942">
    <property type="entry name" value="AbiEii"/>
</dbReference>
<gene>
    <name evidence="1" type="ORF">RI532_04230</name>
</gene>
<evidence type="ECO:0000313" key="2">
    <source>
        <dbReference type="Proteomes" id="UP001254075"/>
    </source>
</evidence>
<accession>A0AAW8W2R5</accession>
<dbReference type="RefSeq" id="WP_313844710.1">
    <property type="nucleotide sequence ID" value="NZ_JAVLAM010000001.1"/>
</dbReference>
<organism evidence="1 2">
    <name type="scientific">Levilactobacillus namurensis</name>
    <dbReference type="NCBI Taxonomy" id="380393"/>
    <lineage>
        <taxon>Bacteria</taxon>
        <taxon>Bacillati</taxon>
        <taxon>Bacillota</taxon>
        <taxon>Bacilli</taxon>
        <taxon>Lactobacillales</taxon>
        <taxon>Lactobacillaceae</taxon>
        <taxon>Levilactobacillus</taxon>
    </lineage>
</organism>
<keyword evidence="1" id="KW-0808">Transferase</keyword>
<protein>
    <submittedName>
        <fullName evidence="1">Nucleotidyl transferase AbiEii/AbiGii toxin family protein</fullName>
    </submittedName>
</protein>
<evidence type="ECO:0000313" key="1">
    <source>
        <dbReference type="EMBL" id="MDT7013634.1"/>
    </source>
</evidence>
<dbReference type="EMBL" id="JAVLAM010000001">
    <property type="protein sequence ID" value="MDT7013634.1"/>
    <property type="molecule type" value="Genomic_DNA"/>
</dbReference>